<dbReference type="PANTHER" id="PTHR48063">
    <property type="entry name" value="LRR RECEPTOR-LIKE KINASE"/>
    <property type="match status" value="1"/>
</dbReference>
<dbReference type="InterPro" id="IPR046956">
    <property type="entry name" value="RLP23-like"/>
</dbReference>
<evidence type="ECO:0000313" key="14">
    <source>
        <dbReference type="EMBL" id="MCE2055852.1"/>
    </source>
</evidence>
<dbReference type="Gene3D" id="3.80.10.10">
    <property type="entry name" value="Ribonuclease Inhibitor"/>
    <property type="match status" value="4"/>
</dbReference>
<dbReference type="Pfam" id="PF00560">
    <property type="entry name" value="LRR_1"/>
    <property type="match status" value="11"/>
</dbReference>
<gene>
    <name evidence="14" type="ORF">HAX54_043566</name>
</gene>
<protein>
    <recommendedName>
        <fullName evidence="16">Leucine-rich repeat-containing N-terminal plant-type domain-containing protein</fullName>
    </recommendedName>
</protein>
<dbReference type="EMBL" id="JACEIK010006530">
    <property type="protein sequence ID" value="MCE2055852.1"/>
    <property type="molecule type" value="Genomic_DNA"/>
</dbReference>
<evidence type="ECO:0008006" key="16">
    <source>
        <dbReference type="Google" id="ProtNLM"/>
    </source>
</evidence>
<keyword evidence="10" id="KW-0325">Glycoprotein</keyword>
<evidence type="ECO:0000256" key="1">
    <source>
        <dbReference type="ARBA" id="ARBA00004251"/>
    </source>
</evidence>
<dbReference type="Pfam" id="PF23598">
    <property type="entry name" value="LRR_14"/>
    <property type="match status" value="1"/>
</dbReference>
<evidence type="ECO:0000256" key="7">
    <source>
        <dbReference type="ARBA" id="ARBA00022737"/>
    </source>
</evidence>
<keyword evidence="6 11" id="KW-0732">Signal</keyword>
<dbReference type="Pfam" id="PF13855">
    <property type="entry name" value="LRR_8"/>
    <property type="match status" value="2"/>
</dbReference>
<proteinExistence type="inferred from homology"/>
<keyword evidence="7" id="KW-0677">Repeat</keyword>
<sequence>MGSNSFQLIFFILLSQLLYFSCIEYQFVSSAGTCIETEKKALLKLKENLTDPSGRLSSWTDQENCCQWLGVSCDNTTGNVVKLDLRNQFSRNHELGGEINPSLLELQQLRYLDLSMNNFGGIKVPEFIGALEELRYLNLSGAYFSGSVSQFLGNLSNLKVLDLSMYSEKPAENDLEWLRGLSFIEHLNLGGSDLSKVADSWLQTINNHLPSLSELHLPQCQLLNLPSSFTSLNLTSLLVLDLSNNAFNSSIFPQWLFSLSNLVHLDLNSNNIFSELPDEFAKLTSLEYLDVSSNYGIKGALKKSLGKLCNLKTLILSYNSISEDITDFIDALSECQSNNLEIFDLSFNELSGNLPDTLGHLKKLKILQLRFNSLTGTIPETIRDLSSLEALYLTSNKMSGNLTANIGQLTSLVSLDISDNMWEGIMTESHLLNLSNLREFSVGMTLGKNITLTFNISLNWTPPFKLTLLTIQSCRLGPKFPHWLKDQNELTSIIFNTAGLSDAVPDWFVELDLKLDNLDMAYNNLTGKVPNKFQFNFLANVDLSTNRFEGPLPLWSSNVTTLYLRDNLFSGPIPVNICEALLNLTDLDISKNNLNGTIPSCMGDMNQLTTLALDNNQLIGQFPDFWGKLPYLYWIDMSENHLSGQIPGSLGSLSYLRFLRLSGNKLSGKLPPSLKNCTRMISIDLSNNQLSGLIPAWLGETMRSLLILSIRNNRFSGPIPLKICSLSGLHILDLSENNLSGSIPSCFGNLEAFKVELTDAVTGQYQGQLKLEMKGRILYYDTILYLVNSIDLSSNNLSGVIPVEITSLSKLGTLNLSRNHLTGNIPSDIGKLGWIETLDLSINQLSGPIPPSITTLNFLTHLNLSYNNLSGRIPTSTEFQTKDDPTIFQGNNALCGPPLQECFGDGTTTSDSGTNDEGETDDEDKLEKIWFFAVVDCQFVSSAGTSNLGTCIETEKKALLKLKENLTDPSGRLSSWVDQEDCCQWLCISCDNKTGNVVKIDLRNKFSRNHELGGEISPSLLELQHLRYLDLSMNNFGGIQVPEFIGQIKELRYLNLSGASFTGSVSPFLGNLSNLQVLDLNMYSEKP</sequence>
<comment type="caution">
    <text evidence="14">The sequence shown here is derived from an EMBL/GenBank/DDBJ whole genome shotgun (WGS) entry which is preliminary data.</text>
</comment>
<evidence type="ECO:0000256" key="8">
    <source>
        <dbReference type="ARBA" id="ARBA00022989"/>
    </source>
</evidence>
<dbReference type="InterPro" id="IPR032675">
    <property type="entry name" value="LRR_dom_sf"/>
</dbReference>
<evidence type="ECO:0000256" key="9">
    <source>
        <dbReference type="ARBA" id="ARBA00023136"/>
    </source>
</evidence>
<dbReference type="InterPro" id="IPR003591">
    <property type="entry name" value="Leu-rich_rpt_typical-subtyp"/>
</dbReference>
<comment type="subcellular location">
    <subcellularLocation>
        <location evidence="1">Cell membrane</location>
        <topology evidence="1">Single-pass type I membrane protein</topology>
    </subcellularLocation>
</comment>
<dbReference type="SMART" id="SM00365">
    <property type="entry name" value="LRR_SD22"/>
    <property type="match status" value="7"/>
</dbReference>
<feature type="domain" description="Leucine-rich repeat-containing N-terminal plant-type" evidence="12">
    <location>
        <begin position="36"/>
        <end position="74"/>
    </location>
</feature>
<dbReference type="PANTHER" id="PTHR48063:SF81">
    <property type="entry name" value="LEUCINE-RICH REPEAT-CONTAINING N-TERMINAL PLANT-TYPE DOMAIN-CONTAINING PROTEIN"/>
    <property type="match status" value="1"/>
</dbReference>
<feature type="domain" description="Leucine-rich repeat-containing N-terminal plant-type" evidence="12">
    <location>
        <begin position="953"/>
        <end position="991"/>
    </location>
</feature>
<evidence type="ECO:0000256" key="3">
    <source>
        <dbReference type="ARBA" id="ARBA00022475"/>
    </source>
</evidence>
<feature type="signal peptide" evidence="11">
    <location>
        <begin position="1"/>
        <end position="22"/>
    </location>
</feature>
<name>A0ABS8W168_DATST</name>
<feature type="non-terminal residue" evidence="14">
    <location>
        <position position="1087"/>
    </location>
</feature>
<evidence type="ECO:0000313" key="15">
    <source>
        <dbReference type="Proteomes" id="UP000823775"/>
    </source>
</evidence>
<comment type="similarity">
    <text evidence="2">Belongs to the RLP family.</text>
</comment>
<evidence type="ECO:0000259" key="12">
    <source>
        <dbReference type="Pfam" id="PF08263"/>
    </source>
</evidence>
<keyword evidence="4" id="KW-0433">Leucine-rich repeat</keyword>
<keyword evidence="3" id="KW-1003">Cell membrane</keyword>
<dbReference type="InterPro" id="IPR013210">
    <property type="entry name" value="LRR_N_plant-typ"/>
</dbReference>
<dbReference type="InterPro" id="IPR001611">
    <property type="entry name" value="Leu-rich_rpt"/>
</dbReference>
<evidence type="ECO:0000256" key="2">
    <source>
        <dbReference type="ARBA" id="ARBA00009592"/>
    </source>
</evidence>
<dbReference type="SUPFAM" id="SSF52058">
    <property type="entry name" value="L domain-like"/>
    <property type="match status" value="4"/>
</dbReference>
<dbReference type="InterPro" id="IPR055414">
    <property type="entry name" value="LRR_R13L4/SHOC2-like"/>
</dbReference>
<reference evidence="14 15" key="1">
    <citation type="journal article" date="2021" name="BMC Genomics">
        <title>Datura genome reveals duplications of psychoactive alkaloid biosynthetic genes and high mutation rate following tissue culture.</title>
        <authorList>
            <person name="Rajewski A."/>
            <person name="Carter-House D."/>
            <person name="Stajich J."/>
            <person name="Litt A."/>
        </authorList>
    </citation>
    <scope>NUCLEOTIDE SEQUENCE [LARGE SCALE GENOMIC DNA]</scope>
    <source>
        <strain evidence="14">AR-01</strain>
    </source>
</reference>
<accession>A0ABS8W168</accession>
<evidence type="ECO:0000256" key="11">
    <source>
        <dbReference type="SAM" id="SignalP"/>
    </source>
</evidence>
<evidence type="ECO:0000259" key="13">
    <source>
        <dbReference type="Pfam" id="PF23598"/>
    </source>
</evidence>
<evidence type="ECO:0000256" key="10">
    <source>
        <dbReference type="ARBA" id="ARBA00023180"/>
    </source>
</evidence>
<keyword evidence="15" id="KW-1185">Reference proteome</keyword>
<keyword evidence="8" id="KW-1133">Transmembrane helix</keyword>
<evidence type="ECO:0000256" key="4">
    <source>
        <dbReference type="ARBA" id="ARBA00022614"/>
    </source>
</evidence>
<dbReference type="SMART" id="SM00369">
    <property type="entry name" value="LRR_TYP"/>
    <property type="match status" value="13"/>
</dbReference>
<dbReference type="PRINTS" id="PR00019">
    <property type="entry name" value="LEURICHRPT"/>
</dbReference>
<keyword evidence="9" id="KW-0472">Membrane</keyword>
<keyword evidence="5" id="KW-0812">Transmembrane</keyword>
<evidence type="ECO:0000256" key="6">
    <source>
        <dbReference type="ARBA" id="ARBA00022729"/>
    </source>
</evidence>
<organism evidence="14 15">
    <name type="scientific">Datura stramonium</name>
    <name type="common">Jimsonweed</name>
    <name type="synonym">Common thornapple</name>
    <dbReference type="NCBI Taxonomy" id="4076"/>
    <lineage>
        <taxon>Eukaryota</taxon>
        <taxon>Viridiplantae</taxon>
        <taxon>Streptophyta</taxon>
        <taxon>Embryophyta</taxon>
        <taxon>Tracheophyta</taxon>
        <taxon>Spermatophyta</taxon>
        <taxon>Magnoliopsida</taxon>
        <taxon>eudicotyledons</taxon>
        <taxon>Gunneridae</taxon>
        <taxon>Pentapetalae</taxon>
        <taxon>asterids</taxon>
        <taxon>lamiids</taxon>
        <taxon>Solanales</taxon>
        <taxon>Solanaceae</taxon>
        <taxon>Solanoideae</taxon>
        <taxon>Datureae</taxon>
        <taxon>Datura</taxon>
    </lineage>
</organism>
<feature type="domain" description="Disease resistance R13L4/SHOC-2-like LRR" evidence="13">
    <location>
        <begin position="339"/>
        <end position="485"/>
    </location>
</feature>
<dbReference type="Proteomes" id="UP000823775">
    <property type="component" value="Unassembled WGS sequence"/>
</dbReference>
<dbReference type="Pfam" id="PF08263">
    <property type="entry name" value="LRRNT_2"/>
    <property type="match status" value="2"/>
</dbReference>
<feature type="chain" id="PRO_5046348454" description="Leucine-rich repeat-containing N-terminal plant-type domain-containing protein" evidence="11">
    <location>
        <begin position="23"/>
        <end position="1087"/>
    </location>
</feature>
<evidence type="ECO:0000256" key="5">
    <source>
        <dbReference type="ARBA" id="ARBA00022692"/>
    </source>
</evidence>